<dbReference type="PANTHER" id="PTHR21164">
    <property type="entry name" value="CHORISMATE MUTASE"/>
    <property type="match status" value="1"/>
</dbReference>
<keyword evidence="2 3" id="KW-0028">Amino-acid biosynthesis</keyword>
<feature type="binding site" evidence="2">
    <location>
        <position position="89"/>
    </location>
    <ligand>
        <name>prephenate</name>
        <dbReference type="ChEBI" id="CHEBI:29934"/>
    </ligand>
</feature>
<proteinExistence type="predicted"/>
<dbReference type="Pfam" id="PF07736">
    <property type="entry name" value="CM_1"/>
    <property type="match status" value="1"/>
</dbReference>
<dbReference type="InterPro" id="IPR008243">
    <property type="entry name" value="Chorismate_mutase_AroH"/>
</dbReference>
<dbReference type="GO" id="GO:0008652">
    <property type="term" value="P:amino acid biosynthetic process"/>
    <property type="evidence" value="ECO:0007669"/>
    <property type="project" value="UniProtKB-UniRule"/>
</dbReference>
<evidence type="ECO:0000256" key="1">
    <source>
        <dbReference type="NCBIfam" id="TIGR01796"/>
    </source>
</evidence>
<dbReference type="RefSeq" id="WP_210596282.1">
    <property type="nucleotide sequence ID" value="NZ_JAGKSQ010000002.1"/>
</dbReference>
<dbReference type="EC" id="5.4.99.5" evidence="1 3"/>
<name>A0A941ANQ0_9BACI</name>
<keyword evidence="3 4" id="KW-0413">Isomerase</keyword>
<dbReference type="GO" id="GO:0046417">
    <property type="term" value="P:chorismate metabolic process"/>
    <property type="evidence" value="ECO:0007669"/>
    <property type="project" value="TreeGrafter"/>
</dbReference>
<evidence type="ECO:0000256" key="2">
    <source>
        <dbReference type="PIRSR" id="PIRSR005965-1"/>
    </source>
</evidence>
<gene>
    <name evidence="4" type="primary">aroH</name>
    <name evidence="4" type="ORF">J7W16_05550</name>
</gene>
<sequence length="123" mass="13535">MVRGIRGATTIATNTEQEISHASLELVRELINKNKIEPEQVAHVLFTVTSDVSAAFPAKVLREISGWSFVPVVCAQEIPVPGSLPLCIRVLMTVNTDESQENISHVYLKDAVKLRPDLALTKE</sequence>
<dbReference type="AlphaFoldDB" id="A0A941ANQ0"/>
<dbReference type="CDD" id="cd02185">
    <property type="entry name" value="AroH"/>
    <property type="match status" value="1"/>
</dbReference>
<feature type="binding site" evidence="2">
    <location>
        <position position="107"/>
    </location>
    <ligand>
        <name>prephenate</name>
        <dbReference type="ChEBI" id="CHEBI:29934"/>
    </ligand>
</feature>
<evidence type="ECO:0000313" key="4">
    <source>
        <dbReference type="EMBL" id="MBP3950592.1"/>
    </source>
</evidence>
<dbReference type="NCBIfam" id="TIGR01796">
    <property type="entry name" value="CM_mono_aroH"/>
    <property type="match status" value="1"/>
</dbReference>
<dbReference type="GO" id="GO:0009073">
    <property type="term" value="P:aromatic amino acid family biosynthetic process"/>
    <property type="evidence" value="ECO:0007669"/>
    <property type="project" value="UniProtKB-UniRule"/>
</dbReference>
<protein>
    <recommendedName>
        <fullName evidence="1 3">chorismate mutase</fullName>
        <ecNumber evidence="1 3">5.4.99.5</ecNumber>
    </recommendedName>
</protein>
<evidence type="ECO:0000313" key="5">
    <source>
        <dbReference type="Proteomes" id="UP000678228"/>
    </source>
</evidence>
<dbReference type="InterPro" id="IPR035959">
    <property type="entry name" value="RutC-like_sf"/>
</dbReference>
<dbReference type="SUPFAM" id="SSF55298">
    <property type="entry name" value="YjgF-like"/>
    <property type="match status" value="1"/>
</dbReference>
<dbReference type="PROSITE" id="PS51167">
    <property type="entry name" value="CHORISMATE_MUT_1"/>
    <property type="match status" value="1"/>
</dbReference>
<dbReference type="Gene3D" id="3.30.1330.40">
    <property type="entry name" value="RutC-like"/>
    <property type="match status" value="1"/>
</dbReference>
<accession>A0A941ANQ0</accession>
<dbReference type="Proteomes" id="UP000678228">
    <property type="component" value="Unassembled WGS sequence"/>
</dbReference>
<comment type="caution">
    <text evidence="4">The sequence shown here is derived from an EMBL/GenBank/DDBJ whole genome shotgun (WGS) entry which is preliminary data.</text>
</comment>
<dbReference type="PIRSF" id="PIRSF005965">
    <property type="entry name" value="Chor_mut_AroH"/>
    <property type="match status" value="1"/>
</dbReference>
<keyword evidence="5" id="KW-1185">Reference proteome</keyword>
<evidence type="ECO:0000256" key="3">
    <source>
        <dbReference type="PROSITE-ProRule" id="PRU00514"/>
    </source>
</evidence>
<comment type="catalytic activity">
    <reaction evidence="3">
        <text>chorismate = prephenate</text>
        <dbReference type="Rhea" id="RHEA:13897"/>
        <dbReference type="ChEBI" id="CHEBI:29748"/>
        <dbReference type="ChEBI" id="CHEBI:29934"/>
        <dbReference type="EC" id="5.4.99.5"/>
    </reaction>
</comment>
<feature type="binding site" evidence="2">
    <location>
        <position position="6"/>
    </location>
    <ligand>
        <name>prephenate</name>
        <dbReference type="ChEBI" id="CHEBI:29934"/>
    </ligand>
</feature>
<organism evidence="4 5">
    <name type="scientific">Halalkalibacter suaedae</name>
    <dbReference type="NCBI Taxonomy" id="2822140"/>
    <lineage>
        <taxon>Bacteria</taxon>
        <taxon>Bacillati</taxon>
        <taxon>Bacillota</taxon>
        <taxon>Bacilli</taxon>
        <taxon>Bacillales</taxon>
        <taxon>Bacillaceae</taxon>
        <taxon>Halalkalibacter</taxon>
    </lineage>
</organism>
<dbReference type="PANTHER" id="PTHR21164:SF0">
    <property type="entry name" value="CHORISMATE MUTASE AROH"/>
    <property type="match status" value="1"/>
</dbReference>
<keyword evidence="2 3" id="KW-0057">Aromatic amino acid biosynthesis</keyword>
<dbReference type="GO" id="GO:0004106">
    <property type="term" value="F:chorismate mutase activity"/>
    <property type="evidence" value="ECO:0007669"/>
    <property type="project" value="UniProtKB-UniRule"/>
</dbReference>
<dbReference type="EMBL" id="JAGKSQ010000002">
    <property type="protein sequence ID" value="MBP3950592.1"/>
    <property type="molecule type" value="Genomic_DNA"/>
</dbReference>
<reference evidence="4" key="1">
    <citation type="submission" date="2021-03" db="EMBL/GenBank/DDBJ databases">
        <title>Bacillus suaedae sp. nov., isolated from Suaeda aralocaspica.</title>
        <authorList>
            <person name="Lei R.F.R."/>
        </authorList>
    </citation>
    <scope>NUCLEOTIDE SEQUENCE</scope>
    <source>
        <strain evidence="4">YZJH907-2</strain>
    </source>
</reference>